<dbReference type="PANTHER" id="PTHR13223">
    <property type="entry name" value="ACIDIC FIBROBLAST GROWTH FACTOR INTRACELLULAR BINDING PROTEIN"/>
    <property type="match status" value="1"/>
</dbReference>
<dbReference type="AlphaFoldDB" id="A0A9W7CUH6"/>
<reference evidence="1" key="1">
    <citation type="submission" date="2023-04" db="EMBL/GenBank/DDBJ databases">
        <title>Phytophthora fragariaefolia NBRC 109709.</title>
        <authorList>
            <person name="Ichikawa N."/>
            <person name="Sato H."/>
            <person name="Tonouchi N."/>
        </authorList>
    </citation>
    <scope>NUCLEOTIDE SEQUENCE</scope>
    <source>
        <strain evidence="1">NBRC 109709</strain>
    </source>
</reference>
<dbReference type="OrthoDB" id="16955at2759"/>
<dbReference type="Proteomes" id="UP001165121">
    <property type="component" value="Unassembled WGS sequence"/>
</dbReference>
<protein>
    <submittedName>
        <fullName evidence="1">Unnamed protein product</fullName>
    </submittedName>
</protein>
<evidence type="ECO:0000313" key="2">
    <source>
        <dbReference type="Proteomes" id="UP001165121"/>
    </source>
</evidence>
<comment type="caution">
    <text evidence="1">The sequence shown here is derived from an EMBL/GenBank/DDBJ whole genome shotgun (WGS) entry which is preliminary data.</text>
</comment>
<keyword evidence="2" id="KW-1185">Reference proteome</keyword>
<proteinExistence type="predicted"/>
<evidence type="ECO:0000313" key="1">
    <source>
        <dbReference type="EMBL" id="GMF43698.1"/>
    </source>
</evidence>
<sequence>MREVFEAFLTDPIRVNEDVFALWLEGHNAGDALAARLRLPSAVPMPFLGGDAAAKLRELLWRDTVDQYRLYDKLEHYLSQPSLFRSQLLFQIPPAQQYYMVERYYSRDADVDRWLLGKKLSGRLEKDLDDVAERSGRTLKSCRRQLENLRRVYAAVEDRNFHGLPCRAVNELFLLSEQLASKYACLLFILHTRFQVHPQHPVTGFLTWPDLRFFAALLMTHWLPQRKTLSKLMFTKGASGKDTVEDVVENGAQVALRSPITREWPAIGFLQEKLQPTSVRETVGLDLSHPLTNCLRDLKAHLINDNDVLRVYRDNIMSRLKSGAAAEETLHDSTHSLGELETKLYLVVHGFLTIGAGLSQPKELQHLLEHLLTRVVRVLHDCEIAKSQLNGLFSAMIDALAELDVWYLNAQETRGLLLVSWDRFVSVCRAVVLTVYDRCHPSAIMAYQQAMTGDAANELTSTDAANRVAIAFESRDD</sequence>
<dbReference type="PANTHER" id="PTHR13223:SF2">
    <property type="entry name" value="ACIDIC FIBROBLAST GROWTH FACTOR INTRACELLULAR-BINDING PROTEIN"/>
    <property type="match status" value="1"/>
</dbReference>
<dbReference type="InterPro" id="IPR008614">
    <property type="entry name" value="FIBP"/>
</dbReference>
<organism evidence="1 2">
    <name type="scientific">Phytophthora fragariaefolia</name>
    <dbReference type="NCBI Taxonomy" id="1490495"/>
    <lineage>
        <taxon>Eukaryota</taxon>
        <taxon>Sar</taxon>
        <taxon>Stramenopiles</taxon>
        <taxon>Oomycota</taxon>
        <taxon>Peronosporomycetes</taxon>
        <taxon>Peronosporales</taxon>
        <taxon>Peronosporaceae</taxon>
        <taxon>Phytophthora</taxon>
    </lineage>
</organism>
<accession>A0A9W7CUH6</accession>
<dbReference type="GO" id="GO:0005634">
    <property type="term" value="C:nucleus"/>
    <property type="evidence" value="ECO:0007669"/>
    <property type="project" value="TreeGrafter"/>
</dbReference>
<name>A0A9W7CUH6_9STRA</name>
<gene>
    <name evidence="1" type="ORF">Pfra01_001488000</name>
</gene>
<dbReference type="Pfam" id="PF05427">
    <property type="entry name" value="FIBP"/>
    <property type="match status" value="2"/>
</dbReference>
<dbReference type="EMBL" id="BSXT01001581">
    <property type="protein sequence ID" value="GMF43698.1"/>
    <property type="molecule type" value="Genomic_DNA"/>
</dbReference>